<comment type="subcellular location">
    <subcellularLocation>
        <location evidence="1">Nucleus</location>
        <location evidence="1">Nucleolus</location>
    </subcellularLocation>
    <subcellularLocation>
        <location evidence="2">Nucleus</location>
        <location evidence="2">Nucleoplasm</location>
    </subcellularLocation>
</comment>
<evidence type="ECO:0000256" key="5">
    <source>
        <dbReference type="ARBA" id="ARBA00022553"/>
    </source>
</evidence>
<feature type="compositionally biased region" description="Polar residues" evidence="11">
    <location>
        <begin position="4515"/>
        <end position="4525"/>
    </location>
</feature>
<keyword evidence="14" id="KW-1185">Reference proteome</keyword>
<evidence type="ECO:0000256" key="9">
    <source>
        <dbReference type="ARBA" id="ARBA00023242"/>
    </source>
</evidence>
<feature type="compositionally biased region" description="Basic and acidic residues" evidence="11">
    <location>
        <begin position="4603"/>
        <end position="4613"/>
    </location>
</feature>
<feature type="compositionally biased region" description="Basic and acidic residues" evidence="11">
    <location>
        <begin position="4353"/>
        <end position="4368"/>
    </location>
</feature>
<dbReference type="PROSITE" id="PS50234">
    <property type="entry name" value="VWFA"/>
    <property type="match status" value="1"/>
</dbReference>
<dbReference type="InterPro" id="IPR025662">
    <property type="entry name" value="Sigma_54_int_dom_ATP-bd_1"/>
</dbReference>
<comment type="function">
    <text evidence="10">Nuclear chaperone required for maturation and nuclear export of pre-60S ribosome subunits.</text>
</comment>
<evidence type="ECO:0000259" key="12">
    <source>
        <dbReference type="PROSITE" id="PS50234"/>
    </source>
</evidence>
<feature type="compositionally biased region" description="Basic and acidic residues" evidence="11">
    <location>
        <begin position="4549"/>
        <end position="4559"/>
    </location>
</feature>
<dbReference type="Gene3D" id="3.40.50.300">
    <property type="entry name" value="P-loop containing nucleotide triphosphate hydrolases"/>
    <property type="match status" value="6"/>
</dbReference>
<dbReference type="PANTHER" id="PTHR48103">
    <property type="entry name" value="MIDASIN-RELATED"/>
    <property type="match status" value="1"/>
</dbReference>
<dbReference type="GO" id="GO:0005524">
    <property type="term" value="F:ATP binding"/>
    <property type="evidence" value="ECO:0007669"/>
    <property type="project" value="UniProtKB-KW"/>
</dbReference>
<dbReference type="FunFam" id="3.40.50.300:FF:000142">
    <property type="entry name" value="Midasin"/>
    <property type="match status" value="1"/>
</dbReference>
<dbReference type="Pfam" id="PF17867">
    <property type="entry name" value="AAA_lid_7"/>
    <property type="match status" value="3"/>
</dbReference>
<proteinExistence type="inferred from homology"/>
<dbReference type="InterPro" id="IPR002035">
    <property type="entry name" value="VWF_A"/>
</dbReference>
<evidence type="ECO:0000256" key="7">
    <source>
        <dbReference type="ARBA" id="ARBA00022840"/>
    </source>
</evidence>
<dbReference type="PANTHER" id="PTHR48103:SF2">
    <property type="entry name" value="MIDASIN"/>
    <property type="match status" value="1"/>
</dbReference>
<feature type="region of interest" description="Disordered" evidence="11">
    <location>
        <begin position="4199"/>
        <end position="4635"/>
    </location>
</feature>
<evidence type="ECO:0000256" key="1">
    <source>
        <dbReference type="ARBA" id="ARBA00004604"/>
    </source>
</evidence>
<dbReference type="SUPFAM" id="SSF52540">
    <property type="entry name" value="P-loop containing nucleoside triphosphate hydrolases"/>
    <property type="match status" value="6"/>
</dbReference>
<dbReference type="PIRSF" id="PIRSF010340">
    <property type="entry name" value="Midasin"/>
    <property type="match status" value="1"/>
</dbReference>
<feature type="compositionally biased region" description="Acidic residues" evidence="11">
    <location>
        <begin position="4369"/>
        <end position="4378"/>
    </location>
</feature>
<dbReference type="InterPro" id="IPR027417">
    <property type="entry name" value="P-loop_NTPase"/>
</dbReference>
<name>A0A9P7A198_9AGAM</name>
<comment type="similarity">
    <text evidence="3 10">Belongs to the midasin family.</text>
</comment>
<evidence type="ECO:0000313" key="14">
    <source>
        <dbReference type="Proteomes" id="UP000714275"/>
    </source>
</evidence>
<comment type="caution">
    <text evidence="13">The sequence shown here is derived from an EMBL/GenBank/DDBJ whole genome shotgun (WGS) entry which is preliminary data.</text>
</comment>
<evidence type="ECO:0000256" key="4">
    <source>
        <dbReference type="ARBA" id="ARBA00017143"/>
    </source>
</evidence>
<feature type="compositionally biased region" description="Basic and acidic residues" evidence="11">
    <location>
        <begin position="4716"/>
        <end position="4729"/>
    </location>
</feature>
<dbReference type="InterPro" id="IPR040848">
    <property type="entry name" value="AAA_lid_7"/>
</dbReference>
<dbReference type="EMBL" id="JABBWD010000008">
    <property type="protein sequence ID" value="KAG1780503.1"/>
    <property type="molecule type" value="Genomic_DNA"/>
</dbReference>
<feature type="region of interest" description="Disordered" evidence="11">
    <location>
        <begin position="4714"/>
        <end position="4750"/>
    </location>
</feature>
<feature type="compositionally biased region" description="Acidic residues" evidence="11">
    <location>
        <begin position="4430"/>
        <end position="4452"/>
    </location>
</feature>
<feature type="compositionally biased region" description="Basic and acidic residues" evidence="11">
    <location>
        <begin position="4296"/>
        <end position="4314"/>
    </location>
</feature>
<organism evidence="13 14">
    <name type="scientific">Suillus placidus</name>
    <dbReference type="NCBI Taxonomy" id="48579"/>
    <lineage>
        <taxon>Eukaryota</taxon>
        <taxon>Fungi</taxon>
        <taxon>Dikarya</taxon>
        <taxon>Basidiomycota</taxon>
        <taxon>Agaricomycotina</taxon>
        <taxon>Agaricomycetes</taxon>
        <taxon>Agaricomycetidae</taxon>
        <taxon>Boletales</taxon>
        <taxon>Suillineae</taxon>
        <taxon>Suillaceae</taxon>
        <taxon>Suillus</taxon>
    </lineage>
</organism>
<dbReference type="InterPro" id="IPR012099">
    <property type="entry name" value="Midasin"/>
</dbReference>
<dbReference type="GO" id="GO:0000027">
    <property type="term" value="P:ribosomal large subunit assembly"/>
    <property type="evidence" value="ECO:0007669"/>
    <property type="project" value="InterPro"/>
</dbReference>
<dbReference type="SMART" id="SM00382">
    <property type="entry name" value="AAA"/>
    <property type="match status" value="5"/>
</dbReference>
<keyword evidence="9 10" id="KW-0539">Nucleus</keyword>
<evidence type="ECO:0000313" key="13">
    <source>
        <dbReference type="EMBL" id="KAG1780503.1"/>
    </source>
</evidence>
<protein>
    <recommendedName>
        <fullName evidence="4 10">Midasin</fullName>
    </recommendedName>
</protein>
<dbReference type="GO" id="GO:0016887">
    <property type="term" value="F:ATP hydrolysis activity"/>
    <property type="evidence" value="ECO:0007669"/>
    <property type="project" value="InterPro"/>
</dbReference>
<dbReference type="GO" id="GO:0030687">
    <property type="term" value="C:preribosome, large subunit precursor"/>
    <property type="evidence" value="ECO:0007669"/>
    <property type="project" value="TreeGrafter"/>
</dbReference>
<evidence type="ECO:0000256" key="6">
    <source>
        <dbReference type="ARBA" id="ARBA00022741"/>
    </source>
</evidence>
<evidence type="ECO:0000256" key="11">
    <source>
        <dbReference type="SAM" id="MobiDB-lite"/>
    </source>
</evidence>
<feature type="domain" description="VWFA" evidence="12">
    <location>
        <begin position="4844"/>
        <end position="5061"/>
    </location>
</feature>
<dbReference type="InterPro" id="IPR036465">
    <property type="entry name" value="vWFA_dom_sf"/>
</dbReference>
<dbReference type="Pfam" id="PF07728">
    <property type="entry name" value="AAA_5"/>
    <property type="match status" value="8"/>
</dbReference>
<feature type="compositionally biased region" description="Acidic residues" evidence="11">
    <location>
        <begin position="4257"/>
        <end position="4295"/>
    </location>
</feature>
<dbReference type="InterPro" id="IPR003593">
    <property type="entry name" value="AAA+_ATPase"/>
</dbReference>
<dbReference type="Pfam" id="PF21108">
    <property type="entry name" value="MDN1_4th"/>
    <property type="match status" value="1"/>
</dbReference>
<sequence>MMTSENAFDPLSINLAKQKRALRALLPPDSFHIQYITEASTPTHALSTLSRLLAVPALTLTIADLFRPLLIDLCARWLHDDDDFEDRFIAFCLLIELHEELYPCLYAFLQKPCLSKGPLAFIAAAPSVADIETTRLQRMLLAYYRLLRANRLLPKHLLWDGSLLSKLLFPPHPDTGVRLLAARCYASHVSMAELERERLITHVLGEFCGVDCPIDYGQTIDGTVVETDGWLVPTLEIKRIHDARDAILESPDFYSLDAEDVLQPLSEADLSPWIANIHGLLMLKSSPTMPSTSDIIATPSATAALREIAAHLSLRLPVLLSSPPSSGKSLFISHLASSLHPTMPVNELIVTVHLADTSLDPRALLGSYISSPTQLGTFEWKDGVLVRALREGRWLVLSDIDRASMEVLALLKPLVESMGLGNWIGHRAGIEVPGKGRVEAREGFALFATRSLAVGHGKKVPPPTFFGSHKWHEVMVDAPDAEEVRSIMESRFPKIVGAAAALIKLWGDVQALGSTSSSRPVGLRELQKFCQRVERLLPSSYTVDVAMDNDTQLLSNIFPNPSLREEIFLEARDVFFGAGTLTVSARAHSVRVSSVIGAHLDLDAERQAWLLLRHTSDFEIEKDVNGDVLAARCGRTRLPARPVKGMSTGGSSRPFALHKPALLLLSRISTALALSEPVLLTGETGTGKTSAVTYLASLLRRPLISLNLSHQTEASDLLGGFRPVDARVRGSKLMEHWSELFGGTFSRKRNAGFEDGLRKAVREGRWKRAVDMWKESGKMARERIRGKVEGDVGYVSISIWFAPFLIPLLRGNDPDAPRKRRKVETEMKVSEADWERFEKDVDEFDLQHAQGKGKFTFDFVEGPLVKALRAGDWVLLDEINLASPETLECITGLLRGPTASITLTEQGSLSAVPRHPDFRLFACMNPATDVGKKDLPPTIRARFTEIDVPPPDADRETLLSIVSQYIGASAVGDKGAVMDIAEFYISVKGAELADGSNKKPHYSMRTLARALTFAADIAGMFGLRRALWEGMLMAFTMVLDGGSAETVTALAQKHILAGVRNPRSLLAREPNFPPGQSIKELIKFGPFHLEKGPLPEDPMEEYIMTPSVEKKLIDLARIVLTRRFPVLIEGPTSAGKTSAVEYLARRTGHRFIRINNHEHTDVQEYLGSYVSDPATGKLVFKDGLLVHALRHGHWIVLDELNLAPTDVLEALNRLLDDNRELVVPETQEVIRPHQHFMLFATQNPPGLYAGRKVLSRAFRNRFLEVHFQDVPQAELETILCQRCRIAPSYGQKIVSVFRELQKRRQSSRVFESNQGFATLRDLFRWADRDAVGYQELAENGYMLLAERARREDDKVVVKEVIESIMKVRIDERAIYDIHSTIGDAQTFLGCPIPLDSQVVWTSAMQRLFVLVSRALRFNEPVLLVGETGSGKTSVCQLYAEVVSKHLYALNCHQNTETADLIGGLRPVRNRASAEANIIRDANTILERAGIDDIPSDSQQLLSRINTLLKAGKDLDPSFLTPLRDIQESLNRICCLFEWHDGPLVRAMREGHVFLLDEISLADDSVLERLNSVLEPGRTIVLAERGGIDGDYPAIHASNEFKLLATMNPGGDYGKKELSPALRNRFTEIWVPAVTSQADLRLIVDYSWKHDSMKPFTDLLLQFTEWLRDRVHDPAICSLRDILAWVTFANAACSGSAETSMLPAEIFHHAAHMTFLDGLGSLPQLASYSSDALSHLRNDAIERLQMLVPFKEAEQSYAFDASNFVQLGSFAIPKGPLGSVLHNFNLQAPTARENAMRVVRACQVSKPVLLEGSPGVGKTSLITTLAMLSGYQLCRINLSDQTDLMDLFGSDLPVENGSPGEFAWKDAEFLTAMQEGHWVLLDEMNLAPQAILEGLNAVLDHRGTVYIPELGRSFVRHPAFRVFAAQNPLQQGGGRKGLPKSFLDRFTKVYIEELSPEDLLLVCGERFRGCDEDMLRAMITYNNRLNQEVVHRRTFGRDGSPWEFNLRDVLRWGELLQSSPISHHPRDFLRVIYLSRFRTLADRNCAQQLFDQTFSSSSPTILQNPHPVISSSHFRVGHYLVERRNNTLSVRPRCLLQAHFATLEAIGACLSRSWLVIVTGRHDSGKSELIRTVADLSGNILHEITITSSTDTMDILGGFEQMDHRTRVLVLVQDIISFGESRSRCLSSCATDHQTCISLLLGLYSSPPPSSNSFLHSAAQILSAFADENPSDEVQALSYRVQQLSSVVTSSGQFEWVDGPLVRAIKRGHWVVLDGANLCNPSVLDRLNSLCEPSGVLVLSERGYVNGAVQTLKPHPNFRMFMTSDPRYGELSRAMRNRGVEVSLAASFSSEDELRLRLHRRLPTTVLGIGPPFAVTHELARRGIYYTHRGEGSDSWPSGLAEEESPTSSLIILAPFLRPSKPDLRAMIHFILRTISLNVTPSLRRFMKLAMPPCSAQSILDDALSSGAFKLFAEWRKDLLASRVTNDAITALPVDTFMVCPPCKFCSHENGHHPIHLMLLQTLNLIAAIFIDDTERAEIPQELHAIGANKTTLPTRQQHPTHLRLLDAIREVLEEVRRAAGEVFNQIVGRSQVQLVDLELALKLLSISRQLRRSGTGTYVDYSSIQACSRSIVAALQSRSPAFERLASVSAVLDEAVSPTSGLGLTEIWTHLFAPTTIGVSLPEIRCLEYAAGQLHEGLNQHIRRRQILEVLSLYTLPLMSAVSTDLEMELAHAMKEKVTLNFHGGSDSFERHADPSLLICELLWLSDIREVSSSSTVPSAMKRLIDVACEEPREDLTRFASYQHFIWAHDAGGGVPTHLLTALQTRWLASLWNSGSIQPEILDGPDVLLCPTLLRVSLELNQARGVSLSSLEGHESSVRRHLRLLSMQCIVHESRLQQLSAFMYQCILSVASCFASSFDNISWQAMLGSSVNSSAFPMTMLSLLENSKHEPLKAAAHLFLRPNLIRFATDRQPRDMMVARLGHCYISLSRVILNLSIPDLPVDPAAVIYRLAQYSQEETDFLSTQSSLHKAWEHRTAGNLFNSVTQYLDVLSEAEYKNLPFGSSTLPRRADGNRIHAFWSEVSQLQSQVIQPSKVDDLIAILETGDPSAFARESVMQESISGFCQRMDNLYHDFGDIAKIIHLALLLLRLGIRLVRCSAQQMSYAQHTQRNIITASLVTYPSLRSAQLLQTQFEQGAASGASPSDQVLLHVSAIGLHAAMSGLAPHAAAVHAAYEQAFRLWTMDRTRQNEKEHDDSSLYRRSALNHDASTEVEAEQKEFLELFPTFEDALASPDGIPNKVHEKLSEFFNVSAAEALLGMHFGLTGVASTGISVGSPNTRFNSSRRSVLKTLLDSRYPTLPDTLDDESLHEQLSLVHDHLLALKSQERPTGQLFNFYTDANIREAKKALAAVDSLRMRLTALVEDWPDQMVLQHLKDRCDAYLALDINSPIAKLLSGLEQIILQTDEWEMYAHRGNSLRAHQQELTMLVVEWRRLELSCWKVLLQSQSDLFVKGVSEFWFRLYDLTVRGTLSAANEDERAATGALQQYLRQLPSLLDDFMHSSALGQFQVRLDLLETFRVIIGHIASTLDGWQRNALQRVGLVLTSTRRYYRLFAAQLAGSLADQRGGLEKDVQAFIKLASWKDVNVQALKQSAQRTHHQLYKLIRKFREMLRQPVAERMLPTFAGDAECTQSIDALGYSGDLLSIACTLERGDSPRPNETHFTPSHLANLNQTLTRFHDLMNGRIRAFLRRHLPHHVDQLAVEIILTARDLAAEGVPADLSKEKREKYVKGLLVRKRKALSDLLKELKRAGLAANVKPEVLAELRDECWIREQPSMPPESSIHVEKGEYYFDRLRGALPAVRVLVSDHHSDISTRDLLRGVTFVESGYSLALKARSSLSTAFQCFIDIKRCAERLQTLVEAPLLVIEGLSPTRLMHLCQALGNAVHACEELLQGIRLFIEIQEDHGAAPSVMVEVQSLCAKTRLLRDRASEVFQGSQYTMPTVLPGVEHATVKEADEHLCAIPDYLQKMKTTEPRLSYILSPIEHWLRDQYVSTDAKTTSGAAESLGADVIIETLLVTVQSLLKKCPEGSTDEPLDDEPQDNFIREDLRTISGFTQSLNLQVLLDRLNVMTTHLSSLSQSDIQSSLWRLLPFLQCYISFAGEHLLVHSQWTKALFKLDFIVSSVMHTIARQGFCLPPDATDSGDGEGGIETAGGVGLGEGTGMENVSKEIEDESQVEGLKGDEGEDQDEKAHGADDNTIEMSEDIGGEMEDVPDDGDQDGDQEEDDGDEQEEPDEQLGKLDAGDPNAVDEKLWGDESAELDSADQDQLPQDRSEVQEKESEVVANERNQSKKKGGEEKEAKKDGTMDEKSEEIEEEGEENKGEELDEDLEAPNANGEPMDEYIPDANTLDLPDDMALDPDEQGDQGGLDMGDEMDTALDDDEQHADEMEETDQLGKDESPEDVLEPQSQENQLPDQPPRAADDTDNVEEDVEEGAVAQPDVSPGNGDAGNKDNEPQANDSAQQGQAGDASGEMKDDATAAEQSTNETSEGSKPRDDAEPSKPWSSTDTVTKPGTSAEGTQHGGAYARQHTELTTNPIRNLGDALKEVQQRFEDILGGGESSPPAANQAAEQVEYADADEEMQALGAAGEEQVAKLNELRLVDEQTEVVALPMDIDASRTDELVPPLQPLASLHTEPATEGPRPNIEGAITQLEARSGADPEHVSSRRDPSSVQADIDEDMEQSGPDSSFENIETALRTWQDSGYTCEDAESLWRLYTSLTHDLSYALCEQLRLILAPTLATRLKGDYRTGKRLNMKKIIPYIASDYTKDKIWLRRTRPSQREYQVLLALDDSRSMASSRSVHLAYQTLALVSNAMGKLEVGDVAIARFGECMELLHGFDEGPFTDAAGAKTLGAFRFEQRATNVLDMVGTSLEVLESARERRATGSASAGELWQLEIIISDGICQDHERLRQVLRRAASQRVMIVFIIIDSLHSTSTSGQGQTQDTSVVQNSIVSMNQVAYTMINGRVELQVERYLDSFPFDYYVVLRSVEALPEVLSDTLRQFFERISEE</sequence>
<evidence type="ECO:0000256" key="3">
    <source>
        <dbReference type="ARBA" id="ARBA00007188"/>
    </source>
</evidence>
<dbReference type="FunFam" id="3.40.50.300:FF:000712">
    <property type="entry name" value="Midasin"/>
    <property type="match status" value="1"/>
</dbReference>
<dbReference type="SUPFAM" id="SSF53300">
    <property type="entry name" value="vWA-like"/>
    <property type="match status" value="1"/>
</dbReference>
<dbReference type="GO" id="GO:0005654">
    <property type="term" value="C:nucleoplasm"/>
    <property type="evidence" value="ECO:0007669"/>
    <property type="project" value="UniProtKB-SubCell"/>
</dbReference>
<keyword evidence="13" id="KW-0378">Hydrolase</keyword>
<reference evidence="13" key="1">
    <citation type="journal article" date="2020" name="New Phytol.">
        <title>Comparative genomics reveals dynamic genome evolution in host specialist ectomycorrhizal fungi.</title>
        <authorList>
            <person name="Lofgren L.A."/>
            <person name="Nguyen N.H."/>
            <person name="Vilgalys R."/>
            <person name="Ruytinx J."/>
            <person name="Liao H.L."/>
            <person name="Branco S."/>
            <person name="Kuo A."/>
            <person name="LaButti K."/>
            <person name="Lipzen A."/>
            <person name="Andreopoulos W."/>
            <person name="Pangilinan J."/>
            <person name="Riley R."/>
            <person name="Hundley H."/>
            <person name="Na H."/>
            <person name="Barry K."/>
            <person name="Grigoriev I.V."/>
            <person name="Stajich J.E."/>
            <person name="Kennedy P.G."/>
        </authorList>
    </citation>
    <scope>NUCLEOTIDE SEQUENCE</scope>
    <source>
        <strain evidence="13">DOB743</strain>
    </source>
</reference>
<dbReference type="GO" id="GO:0005730">
    <property type="term" value="C:nucleolus"/>
    <property type="evidence" value="ECO:0007669"/>
    <property type="project" value="UniProtKB-SubCell"/>
</dbReference>
<dbReference type="FunFam" id="3.40.50.300:FF:001368">
    <property type="entry name" value="Midasin"/>
    <property type="match status" value="1"/>
</dbReference>
<dbReference type="Pfam" id="PF17865">
    <property type="entry name" value="AAA_lid_5"/>
    <property type="match status" value="1"/>
</dbReference>
<keyword evidence="6 10" id="KW-0547">Nucleotide-binding</keyword>
<evidence type="ECO:0000256" key="2">
    <source>
        <dbReference type="ARBA" id="ARBA00004642"/>
    </source>
</evidence>
<keyword evidence="7 10" id="KW-0067">ATP-binding</keyword>
<dbReference type="OrthoDB" id="5186at2759"/>
<feature type="compositionally biased region" description="Gly residues" evidence="11">
    <location>
        <begin position="4205"/>
        <end position="4221"/>
    </location>
</feature>
<dbReference type="InterPro" id="IPR011704">
    <property type="entry name" value="ATPase_dyneun-rel_AAA"/>
</dbReference>
<dbReference type="Proteomes" id="UP000714275">
    <property type="component" value="Unassembled WGS sequence"/>
</dbReference>
<accession>A0A9P7A198</accession>
<feature type="compositionally biased region" description="Basic and acidic residues" evidence="11">
    <location>
        <begin position="4329"/>
        <end position="4341"/>
    </location>
</feature>
<dbReference type="PROSITE" id="PS00675">
    <property type="entry name" value="SIGMA54_INTERACT_1"/>
    <property type="match status" value="1"/>
</dbReference>
<dbReference type="InterPro" id="IPR048617">
    <property type="entry name" value="MDN1_AAA_lid_4"/>
</dbReference>
<dbReference type="GO" id="GO:0000055">
    <property type="term" value="P:ribosomal large subunit export from nucleus"/>
    <property type="evidence" value="ECO:0007669"/>
    <property type="project" value="TreeGrafter"/>
</dbReference>
<feature type="compositionally biased region" description="Acidic residues" evidence="11">
    <location>
        <begin position="4411"/>
        <end position="4423"/>
    </location>
</feature>
<dbReference type="InterPro" id="IPR041190">
    <property type="entry name" value="Midasin_AAA_lid_5"/>
</dbReference>
<feature type="compositionally biased region" description="Polar residues" evidence="11">
    <location>
        <begin position="4562"/>
        <end position="4578"/>
    </location>
</feature>
<evidence type="ECO:0000256" key="10">
    <source>
        <dbReference type="PIRNR" id="PIRNR010340"/>
    </source>
</evidence>
<feature type="compositionally biased region" description="Acidic residues" evidence="11">
    <location>
        <begin position="4483"/>
        <end position="4493"/>
    </location>
</feature>
<gene>
    <name evidence="13" type="ORF">EV702DRAFT_1000078</name>
</gene>
<keyword evidence="8 10" id="KW-0143">Chaperone</keyword>
<keyword evidence="5" id="KW-0597">Phosphoprotein</keyword>
<evidence type="ECO:0000256" key="8">
    <source>
        <dbReference type="ARBA" id="ARBA00023186"/>
    </source>
</evidence>
<dbReference type="CDD" id="cd00009">
    <property type="entry name" value="AAA"/>
    <property type="match status" value="1"/>
</dbReference>